<dbReference type="Pfam" id="PF02616">
    <property type="entry name" value="SMC_ScpA"/>
    <property type="match status" value="1"/>
</dbReference>
<keyword evidence="2" id="KW-0159">Chromosome partition</keyword>
<dbReference type="GO" id="GO:0006260">
    <property type="term" value="P:DNA replication"/>
    <property type="evidence" value="ECO:0007669"/>
    <property type="project" value="UniProtKB-UniRule"/>
</dbReference>
<name>A0A3P2A2H7_9NEIS</name>
<dbReference type="InterPro" id="IPR023093">
    <property type="entry name" value="ScpA-like_C"/>
</dbReference>
<accession>A0A3P2A2H7</accession>
<keyword evidence="2" id="KW-0963">Cytoplasm</keyword>
<reference evidence="3 4" key="1">
    <citation type="submission" date="2018-11" db="EMBL/GenBank/DDBJ databases">
        <title>Genomes From Bacteria Associated with the Canine Oral Cavity: a Test Case for Automated Genome-Based Taxonomic Assignment.</title>
        <authorList>
            <person name="Coil D.A."/>
            <person name="Jospin G."/>
            <person name="Darling A.E."/>
            <person name="Wallis C."/>
            <person name="Davis I.J."/>
            <person name="Harris S."/>
            <person name="Eisen J.A."/>
            <person name="Holcombe L.J."/>
            <person name="O'Flynn C."/>
        </authorList>
    </citation>
    <scope>NUCLEOTIDE SEQUENCE [LARGE SCALE GENOMIC DNA]</scope>
    <source>
        <strain evidence="3 4">COT-280</strain>
    </source>
</reference>
<evidence type="ECO:0000313" key="4">
    <source>
        <dbReference type="Proteomes" id="UP000269923"/>
    </source>
</evidence>
<dbReference type="STRING" id="1121352.GCA_000620925_01203"/>
<proteinExistence type="inferred from homology"/>
<dbReference type="Gene3D" id="1.10.10.580">
    <property type="entry name" value="Structural maintenance of chromosome 1. Chain E"/>
    <property type="match status" value="1"/>
</dbReference>
<dbReference type="InterPro" id="IPR003768">
    <property type="entry name" value="ScpA"/>
</dbReference>
<keyword evidence="4" id="KW-1185">Reference proteome</keyword>
<dbReference type="HAMAP" id="MF_01805">
    <property type="entry name" value="ScpA"/>
    <property type="match status" value="1"/>
</dbReference>
<comment type="function">
    <text evidence="2">Participates in chromosomal partition during cell division. May act via the formation of a condensin-like complex containing Smc and ScpB that pull DNA away from mid-cell into both cell halves.</text>
</comment>
<organism evidence="3 4">
    <name type="scientific">Conchiformibius steedae</name>
    <dbReference type="NCBI Taxonomy" id="153493"/>
    <lineage>
        <taxon>Bacteria</taxon>
        <taxon>Pseudomonadati</taxon>
        <taxon>Pseudomonadota</taxon>
        <taxon>Betaproteobacteria</taxon>
        <taxon>Neisseriales</taxon>
        <taxon>Neisseriaceae</taxon>
        <taxon>Conchiformibius</taxon>
    </lineage>
</organism>
<dbReference type="GO" id="GO:0005737">
    <property type="term" value="C:cytoplasm"/>
    <property type="evidence" value="ECO:0007669"/>
    <property type="project" value="UniProtKB-SubCell"/>
</dbReference>
<evidence type="ECO:0000256" key="2">
    <source>
        <dbReference type="HAMAP-Rule" id="MF_01805"/>
    </source>
</evidence>
<comment type="caution">
    <text evidence="3">The sequence shown here is derived from an EMBL/GenBank/DDBJ whole genome shotgun (WGS) entry which is preliminary data.</text>
</comment>
<keyword evidence="2" id="KW-0131">Cell cycle</keyword>
<dbReference type="PANTHER" id="PTHR33969:SF2">
    <property type="entry name" value="SEGREGATION AND CONDENSATION PROTEIN A"/>
    <property type="match status" value="1"/>
</dbReference>
<protein>
    <recommendedName>
        <fullName evidence="1 2">Segregation and condensation protein A</fullName>
    </recommendedName>
</protein>
<evidence type="ECO:0000256" key="1">
    <source>
        <dbReference type="ARBA" id="ARBA00044777"/>
    </source>
</evidence>
<dbReference type="GO" id="GO:0007059">
    <property type="term" value="P:chromosome segregation"/>
    <property type="evidence" value="ECO:0007669"/>
    <property type="project" value="UniProtKB-UniRule"/>
</dbReference>
<dbReference type="OrthoDB" id="9811016at2"/>
<dbReference type="GO" id="GO:0051301">
    <property type="term" value="P:cell division"/>
    <property type="evidence" value="ECO:0007669"/>
    <property type="project" value="UniProtKB-KW"/>
</dbReference>
<dbReference type="Gene3D" id="6.10.250.2410">
    <property type="match status" value="1"/>
</dbReference>
<keyword evidence="2" id="KW-0132">Cell division</keyword>
<dbReference type="EMBL" id="RQYC01000013">
    <property type="protein sequence ID" value="RRD89627.1"/>
    <property type="molecule type" value="Genomic_DNA"/>
</dbReference>
<comment type="subunit">
    <text evidence="2">Component of a cohesin-like complex composed of ScpA, ScpB and the Smc homodimer, in which ScpA and ScpB bind to the head domain of Smc. The presence of the three proteins is required for the association of the complex with DNA.</text>
</comment>
<sequence length="263" mass="29560">MNIPTVARVFGQTLTDIPTDLFIPPDALQVVLHSFEGPLDLLLYLIRKQNIDVLDIPMVEITAQYLDYIAHLEAKQFDLAAEYLLMAAVLIEIKSRLLLPAPAAESPEDETADPRAELVRRLLEYEQIKAAANDLDALPRAGRNFAWAYLPVELAAHTPLPTATLADLSRAWIGILTRAAQHQHHEITQEALSVRHSMHAVMQQLAHQRDGCRFHQLCRADASAAEWVACFLAVLELVKDGMVRVEQTQAFDDIWVRRHDIAI</sequence>
<dbReference type="AlphaFoldDB" id="A0A3P2A2H7"/>
<comment type="similarity">
    <text evidence="2">Belongs to the ScpA family.</text>
</comment>
<comment type="subcellular location">
    <subcellularLocation>
        <location evidence="2">Cytoplasm</location>
    </subcellularLocation>
    <text evidence="2">Associated with two foci at the outer edges of the nucleoid region in young cells, and at four foci within both cell halves in older cells.</text>
</comment>
<gene>
    <name evidence="2" type="primary">scpA</name>
    <name evidence="3" type="ORF">EII21_08365</name>
</gene>
<evidence type="ECO:0000313" key="3">
    <source>
        <dbReference type="EMBL" id="RRD89627.1"/>
    </source>
</evidence>
<dbReference type="Proteomes" id="UP000269923">
    <property type="component" value="Unassembled WGS sequence"/>
</dbReference>
<dbReference type="RefSeq" id="WP_124795545.1">
    <property type="nucleotide sequence ID" value="NZ_RQYC01000013.1"/>
</dbReference>
<dbReference type="PANTHER" id="PTHR33969">
    <property type="entry name" value="SEGREGATION AND CONDENSATION PROTEIN A"/>
    <property type="match status" value="1"/>
</dbReference>